<dbReference type="RefSeq" id="WP_311368745.1">
    <property type="nucleotide sequence ID" value="NZ_JAVRHX010000002.1"/>
</dbReference>
<dbReference type="Gene3D" id="2.60.40.1250">
    <property type="entry name" value="Thiol:disulfide interchange protein DsbD, N-terminal domain"/>
    <property type="match status" value="2"/>
</dbReference>
<feature type="transmembrane region" description="Helical" evidence="18">
    <location>
        <begin position="492"/>
        <end position="517"/>
    </location>
</feature>
<evidence type="ECO:0000313" key="20">
    <source>
        <dbReference type="EMBL" id="MDT0595234.1"/>
    </source>
</evidence>
<evidence type="ECO:0000256" key="15">
    <source>
        <dbReference type="ARBA" id="ARBA00023284"/>
    </source>
</evidence>
<keyword evidence="9 18" id="KW-0249">Electron transport</keyword>
<dbReference type="InterPro" id="IPR035671">
    <property type="entry name" value="DsbD_gamma"/>
</dbReference>
<sequence length="717" mass="78744" precursor="true">MHNAWSKVTFFLGFLSLFVASNIGFAQQTPDSLFNDSPKYLKVDEAFGFDFEQRGDQLIIKWDIADGYYLYKKQFKTSTKNATLGAATYPQHEQIEDEFFGLSDVFFVDMEMSYPIIRAKQDSSVKIRFQGCAKAGLCYPPTTKVVFLSEFDSGLPTPEEVFSANIEKIQDNIVVTVASDIGFQFNQNAFVIDAFFRELGAPNITNNGQQTTLSYPILSTENDILANGADDTVEFSYQGCADSGLCYQTTTIKQNLSASNSASSANPSLANNSQSDTSSAVSSQFTLAEKLLSDQSVFISLGLLALLGLGLAFTPCVYPMYPILSSIVIGKGKKDIKASHAFTLSFVYVQGMAITYSILGLIVASAGVQFQAALQHPILLGVFIILFVALALAMFGLYEIQMPAKWQEKLNGLSGEQKQGNYWGVFIMGVVSGLVASPCTTAPLTAVLIVVAQSDSLIFGFSALYALSIGMGIPLILFGVTGGKLLPKAGSWMNVIKVTFGFMMLTVAILFVERFIIADWTDLLWAALGLGLFTYWYTVNQATQTTFMKGVRTLIAASGLMISILFTIVALQKMNWIPTLLGTTSNNLAHEQGHPEFMVVRDLTDFEQKLADANASGKTVMLDLYATWCKACEEFEKYTFPDPQVVDALSEVVWMQIDLTENTPSNLEFQEKFNIIGLPTIMFFNLNGQELERARVTGFMKAEPFATHAKNTLPKSN</sequence>
<evidence type="ECO:0000256" key="16">
    <source>
        <dbReference type="ARBA" id="ARBA00047388"/>
    </source>
</evidence>
<evidence type="ECO:0000256" key="9">
    <source>
        <dbReference type="ARBA" id="ARBA00022982"/>
    </source>
</evidence>
<keyword evidence="14 18" id="KW-1015">Disulfide bond</keyword>
<feature type="transmembrane region" description="Helical" evidence="18">
    <location>
        <begin position="551"/>
        <end position="571"/>
    </location>
</feature>
<evidence type="ECO:0000256" key="11">
    <source>
        <dbReference type="ARBA" id="ARBA00023002"/>
    </source>
</evidence>
<keyword evidence="8 18" id="KW-0201">Cytochrome c-type biogenesis</keyword>
<comment type="caution">
    <text evidence="18">Lacks conserved residue(s) required for the propagation of feature annotation.</text>
</comment>
<feature type="disulfide bond" description="Redox-active" evidence="18">
    <location>
        <begin position="629"/>
        <end position="632"/>
    </location>
</feature>
<evidence type="ECO:0000256" key="18">
    <source>
        <dbReference type="HAMAP-Rule" id="MF_00399"/>
    </source>
</evidence>
<comment type="caution">
    <text evidence="20">The sequence shown here is derived from an EMBL/GenBank/DDBJ whole genome shotgun (WGS) entry which is preliminary data.</text>
</comment>
<dbReference type="Pfam" id="PF11412">
    <property type="entry name" value="DsbD_N"/>
    <property type="match status" value="1"/>
</dbReference>
<comment type="catalytic activity">
    <reaction evidence="16 18">
        <text>[protein]-dithiol + NAD(+) = [protein]-disulfide + NADH + H(+)</text>
        <dbReference type="Rhea" id="RHEA:18749"/>
        <dbReference type="Rhea" id="RHEA-COMP:10593"/>
        <dbReference type="Rhea" id="RHEA-COMP:10594"/>
        <dbReference type="ChEBI" id="CHEBI:15378"/>
        <dbReference type="ChEBI" id="CHEBI:29950"/>
        <dbReference type="ChEBI" id="CHEBI:50058"/>
        <dbReference type="ChEBI" id="CHEBI:57540"/>
        <dbReference type="ChEBI" id="CHEBI:57945"/>
        <dbReference type="EC" id="1.8.1.8"/>
    </reaction>
</comment>
<keyword evidence="11 18" id="KW-0560">Oxidoreductase</keyword>
<organism evidence="20 21">
    <name type="scientific">Glaciecola petra</name>
    <dbReference type="NCBI Taxonomy" id="3075602"/>
    <lineage>
        <taxon>Bacteria</taxon>
        <taxon>Pseudomonadati</taxon>
        <taxon>Pseudomonadota</taxon>
        <taxon>Gammaproteobacteria</taxon>
        <taxon>Alteromonadales</taxon>
        <taxon>Alteromonadaceae</taxon>
        <taxon>Glaciecola</taxon>
    </lineage>
</organism>
<keyword evidence="3 18" id="KW-0813">Transport</keyword>
<evidence type="ECO:0000256" key="3">
    <source>
        <dbReference type="ARBA" id="ARBA00022448"/>
    </source>
</evidence>
<keyword evidence="12 18" id="KW-0520">NAD</keyword>
<evidence type="ECO:0000256" key="7">
    <source>
        <dbReference type="ARBA" id="ARBA00022729"/>
    </source>
</evidence>
<dbReference type="Pfam" id="PF02683">
    <property type="entry name" value="DsbD_TM"/>
    <property type="match status" value="1"/>
</dbReference>
<dbReference type="Gene3D" id="3.40.30.10">
    <property type="entry name" value="Glutaredoxin"/>
    <property type="match status" value="1"/>
</dbReference>
<keyword evidence="13 18" id="KW-0472">Membrane</keyword>
<feature type="transmembrane region" description="Helical" evidence="18">
    <location>
        <begin position="297"/>
        <end position="321"/>
    </location>
</feature>
<accession>A0ABU2ZUG8</accession>
<feature type="disulfide bond" description="Redox-active" evidence="18">
    <location>
        <begin position="132"/>
        <end position="138"/>
    </location>
</feature>
<dbReference type="EMBL" id="JAVRHX010000002">
    <property type="protein sequence ID" value="MDT0595234.1"/>
    <property type="molecule type" value="Genomic_DNA"/>
</dbReference>
<protein>
    <recommendedName>
        <fullName evidence="18">Thiol:disulfide interchange protein DsbD</fullName>
        <ecNumber evidence="18">1.8.1.8</ecNumber>
    </recommendedName>
    <alternativeName>
        <fullName evidence="18">Protein-disulfide reductase</fullName>
        <shortName evidence="18">Disulfide reductase</shortName>
    </alternativeName>
</protein>
<dbReference type="InterPro" id="IPR028250">
    <property type="entry name" value="DsbDN"/>
</dbReference>
<gene>
    <name evidence="18" type="primary">dsbD</name>
    <name evidence="20" type="ORF">RM552_10290</name>
</gene>
<evidence type="ECO:0000256" key="1">
    <source>
        <dbReference type="ARBA" id="ARBA00004429"/>
    </source>
</evidence>
<dbReference type="PANTHER" id="PTHR32234:SF0">
    <property type="entry name" value="THIOL:DISULFIDE INTERCHANGE PROTEIN DSBD"/>
    <property type="match status" value="1"/>
</dbReference>
<feature type="signal peptide" evidence="18">
    <location>
        <begin position="1"/>
        <end position="26"/>
    </location>
</feature>
<comment type="subcellular location">
    <subcellularLocation>
        <location evidence="1 18">Cell inner membrane</location>
        <topology evidence="1 18">Multi-pass membrane protein</topology>
    </subcellularLocation>
</comment>
<evidence type="ECO:0000256" key="14">
    <source>
        <dbReference type="ARBA" id="ARBA00023157"/>
    </source>
</evidence>
<feature type="transmembrane region" description="Helical" evidence="18">
    <location>
        <begin position="421"/>
        <end position="451"/>
    </location>
</feature>
<keyword evidence="4 18" id="KW-1003">Cell membrane</keyword>
<keyword evidence="21" id="KW-1185">Reference proteome</keyword>
<proteinExistence type="inferred from homology"/>
<comment type="catalytic activity">
    <reaction evidence="17 18">
        <text>[protein]-dithiol + NADP(+) = [protein]-disulfide + NADPH + H(+)</text>
        <dbReference type="Rhea" id="RHEA:18753"/>
        <dbReference type="Rhea" id="RHEA-COMP:10593"/>
        <dbReference type="Rhea" id="RHEA-COMP:10594"/>
        <dbReference type="ChEBI" id="CHEBI:15378"/>
        <dbReference type="ChEBI" id="CHEBI:29950"/>
        <dbReference type="ChEBI" id="CHEBI:50058"/>
        <dbReference type="ChEBI" id="CHEBI:57783"/>
        <dbReference type="ChEBI" id="CHEBI:58349"/>
        <dbReference type="EC" id="1.8.1.8"/>
    </reaction>
</comment>
<keyword evidence="15 18" id="KW-0676">Redox-active center</keyword>
<dbReference type="CDD" id="cd02953">
    <property type="entry name" value="DsbDgamma"/>
    <property type="match status" value="1"/>
</dbReference>
<keyword evidence="6 18" id="KW-0812">Transmembrane</keyword>
<keyword evidence="7 18" id="KW-0732">Signal</keyword>
<dbReference type="NCBIfam" id="NF001419">
    <property type="entry name" value="PRK00293.1"/>
    <property type="match status" value="1"/>
</dbReference>
<dbReference type="InterPro" id="IPR036249">
    <property type="entry name" value="Thioredoxin-like_sf"/>
</dbReference>
<dbReference type="Proteomes" id="UP001253545">
    <property type="component" value="Unassembled WGS sequence"/>
</dbReference>
<dbReference type="PROSITE" id="PS51352">
    <property type="entry name" value="THIOREDOXIN_2"/>
    <property type="match status" value="1"/>
</dbReference>
<keyword evidence="10 18" id="KW-1133">Transmembrane helix</keyword>
<feature type="domain" description="Thioredoxin" evidence="19">
    <location>
        <begin position="588"/>
        <end position="714"/>
    </location>
</feature>
<evidence type="ECO:0000256" key="4">
    <source>
        <dbReference type="ARBA" id="ARBA00022475"/>
    </source>
</evidence>
<evidence type="ECO:0000256" key="13">
    <source>
        <dbReference type="ARBA" id="ARBA00023136"/>
    </source>
</evidence>
<evidence type="ECO:0000313" key="21">
    <source>
        <dbReference type="Proteomes" id="UP001253545"/>
    </source>
</evidence>
<dbReference type="InterPro" id="IPR003834">
    <property type="entry name" value="Cyt_c_assmbl_TM_dom"/>
</dbReference>
<feature type="transmembrane region" description="Helical" evidence="18">
    <location>
        <begin position="378"/>
        <end position="400"/>
    </location>
</feature>
<evidence type="ECO:0000256" key="8">
    <source>
        <dbReference type="ARBA" id="ARBA00022748"/>
    </source>
</evidence>
<evidence type="ECO:0000256" key="10">
    <source>
        <dbReference type="ARBA" id="ARBA00022989"/>
    </source>
</evidence>
<evidence type="ECO:0000256" key="2">
    <source>
        <dbReference type="ARBA" id="ARBA00007241"/>
    </source>
</evidence>
<dbReference type="PANTHER" id="PTHR32234">
    <property type="entry name" value="THIOL:DISULFIDE INTERCHANGE PROTEIN DSBD"/>
    <property type="match status" value="1"/>
</dbReference>
<dbReference type="InterPro" id="IPR036929">
    <property type="entry name" value="DsbDN_sf"/>
</dbReference>
<feature type="transmembrane region" description="Helical" evidence="18">
    <location>
        <begin position="523"/>
        <end position="539"/>
    </location>
</feature>
<reference evidence="20 21" key="1">
    <citation type="submission" date="2023-09" db="EMBL/GenBank/DDBJ databases">
        <authorList>
            <person name="Rey-Velasco X."/>
        </authorList>
    </citation>
    <scope>NUCLEOTIDE SEQUENCE [LARGE SCALE GENOMIC DNA]</scope>
    <source>
        <strain evidence="20 21">P117</strain>
    </source>
</reference>
<dbReference type="SUPFAM" id="SSF52833">
    <property type="entry name" value="Thioredoxin-like"/>
    <property type="match status" value="1"/>
</dbReference>
<dbReference type="InterPro" id="IPR022910">
    <property type="entry name" value="Thiol_diS_interchange_DbsD"/>
</dbReference>
<dbReference type="InterPro" id="IPR013766">
    <property type="entry name" value="Thioredoxin_domain"/>
</dbReference>
<dbReference type="SUPFAM" id="SSF74863">
    <property type="entry name" value="Thiol:disulfide interchange protein DsbD, N-terminal domain (DsbD-alpha)"/>
    <property type="match status" value="2"/>
</dbReference>
<evidence type="ECO:0000256" key="17">
    <source>
        <dbReference type="ARBA" id="ARBA00047804"/>
    </source>
</evidence>
<dbReference type="Pfam" id="PF13899">
    <property type="entry name" value="Thioredoxin_7"/>
    <property type="match status" value="1"/>
</dbReference>
<dbReference type="EC" id="1.8.1.8" evidence="18"/>
<comment type="similarity">
    <text evidence="2 18">Belongs to the thioredoxin family. DsbD subfamily.</text>
</comment>
<dbReference type="GO" id="GO:0047134">
    <property type="term" value="F:protein-disulfide reductase [NAD(P)H] activity"/>
    <property type="evidence" value="ECO:0007669"/>
    <property type="project" value="UniProtKB-EC"/>
</dbReference>
<dbReference type="HAMAP" id="MF_00399">
    <property type="entry name" value="DbsD"/>
    <property type="match status" value="1"/>
</dbReference>
<evidence type="ECO:0000256" key="5">
    <source>
        <dbReference type="ARBA" id="ARBA00022519"/>
    </source>
</evidence>
<evidence type="ECO:0000256" key="6">
    <source>
        <dbReference type="ARBA" id="ARBA00022692"/>
    </source>
</evidence>
<keyword evidence="5 18" id="KW-0997">Cell inner membrane</keyword>
<comment type="function">
    <text evidence="18">Required to facilitate the formation of correct disulfide bonds in some periplasmic proteins and for the assembly of the periplasmic c-type cytochromes. Acts by transferring electrons from cytoplasmic thioredoxin to the periplasm. This transfer involves a cascade of disulfide bond formation and reduction steps.</text>
</comment>
<feature type="transmembrane region" description="Helical" evidence="18">
    <location>
        <begin position="342"/>
        <end position="366"/>
    </location>
</feature>
<evidence type="ECO:0000259" key="19">
    <source>
        <dbReference type="PROSITE" id="PS51352"/>
    </source>
</evidence>
<feature type="chain" id="PRO_5044947145" description="Thiol:disulfide interchange protein DsbD" evidence="18">
    <location>
        <begin position="27"/>
        <end position="717"/>
    </location>
</feature>
<feature type="transmembrane region" description="Helical" evidence="18">
    <location>
        <begin position="457"/>
        <end position="480"/>
    </location>
</feature>
<name>A0ABU2ZUG8_9ALTE</name>
<evidence type="ECO:0000256" key="12">
    <source>
        <dbReference type="ARBA" id="ARBA00023027"/>
    </source>
</evidence>